<feature type="region of interest" description="Disordered" evidence="1">
    <location>
        <begin position="359"/>
        <end position="380"/>
    </location>
</feature>
<keyword evidence="2" id="KW-0472">Membrane</keyword>
<feature type="transmembrane region" description="Helical" evidence="2">
    <location>
        <begin position="250"/>
        <end position="272"/>
    </location>
</feature>
<dbReference type="EMBL" id="KV427626">
    <property type="protein sequence ID" value="KZT06162.1"/>
    <property type="molecule type" value="Genomic_DNA"/>
</dbReference>
<feature type="compositionally biased region" description="Low complexity" evidence="1">
    <location>
        <begin position="187"/>
        <end position="197"/>
    </location>
</feature>
<feature type="region of interest" description="Disordered" evidence="1">
    <location>
        <begin position="412"/>
        <end position="431"/>
    </location>
</feature>
<keyword evidence="5" id="KW-1185">Reference proteome</keyword>
<feature type="region of interest" description="Disordered" evidence="1">
    <location>
        <begin position="185"/>
        <end position="250"/>
    </location>
</feature>
<feature type="compositionally biased region" description="Low complexity" evidence="1">
    <location>
        <begin position="205"/>
        <end position="250"/>
    </location>
</feature>
<organism evidence="4 5">
    <name type="scientific">Laetiporus sulphureus 93-53</name>
    <dbReference type="NCBI Taxonomy" id="1314785"/>
    <lineage>
        <taxon>Eukaryota</taxon>
        <taxon>Fungi</taxon>
        <taxon>Dikarya</taxon>
        <taxon>Basidiomycota</taxon>
        <taxon>Agaricomycotina</taxon>
        <taxon>Agaricomycetes</taxon>
        <taxon>Polyporales</taxon>
        <taxon>Laetiporus</taxon>
    </lineage>
</organism>
<sequence length="470" mass="50757">MDSGAPTLRRSLLIYLAFILMATLVSPTPTFATIDDENGDSVSGMRPIYQPSWNNGPQCPGCAIQPEKDKTFDQTWHDTTIHPGDPPHNVTLTFNGTAIWVYCIIPNSQEYITTFVNLTFELDGDYVGVFSQQSDDYMLYNVSAYSNTSMENREHTLVMIVRNDINASVALFDWAQYTYDPEPGAVSSSTSGISSSTFKPPGAKSSTYSESSTRTYEPSTSRLTSPFTSSSIPTSTSHSSSGSSKSATGATAGGVVGGVSVLVLGLLGFFCMRHYCGGRTVKSPTTSDSTPRRRGLFKSQPAISVKPFFSCATTSQPVNPMMTPHSKEVVISSRSAPQETRFGTPDDVAEASRPVIATSNATAESSPMASRAGRARQEENAVRYVGKPMHKMRGTEPQVAEVRNRQSMAGNVAVDGPASRPNAANTQVQDDPMEIRRMLNILQMELEQLREMSAVEAPPPAYVAGSEAGR</sequence>
<dbReference type="OrthoDB" id="3270641at2759"/>
<dbReference type="GeneID" id="63829650"/>
<dbReference type="RefSeq" id="XP_040763902.1">
    <property type="nucleotide sequence ID" value="XM_040912622.1"/>
</dbReference>
<evidence type="ECO:0000256" key="1">
    <source>
        <dbReference type="SAM" id="MobiDB-lite"/>
    </source>
</evidence>
<gene>
    <name evidence="4" type="ORF">LAESUDRAFT_759687</name>
</gene>
<keyword evidence="2" id="KW-1133">Transmembrane helix</keyword>
<feature type="compositionally biased region" description="Polar residues" evidence="1">
    <location>
        <begin position="359"/>
        <end position="368"/>
    </location>
</feature>
<keyword evidence="2" id="KW-0812">Transmembrane</keyword>
<evidence type="ECO:0000313" key="5">
    <source>
        <dbReference type="Proteomes" id="UP000076871"/>
    </source>
</evidence>
<accession>A0A165E3B7</accession>
<reference evidence="4 5" key="1">
    <citation type="journal article" date="2016" name="Mol. Biol. Evol.">
        <title>Comparative Genomics of Early-Diverging Mushroom-Forming Fungi Provides Insights into the Origins of Lignocellulose Decay Capabilities.</title>
        <authorList>
            <person name="Nagy L.G."/>
            <person name="Riley R."/>
            <person name="Tritt A."/>
            <person name="Adam C."/>
            <person name="Daum C."/>
            <person name="Floudas D."/>
            <person name="Sun H."/>
            <person name="Yadav J.S."/>
            <person name="Pangilinan J."/>
            <person name="Larsson K.H."/>
            <person name="Matsuura K."/>
            <person name="Barry K."/>
            <person name="Labutti K."/>
            <person name="Kuo R."/>
            <person name="Ohm R.A."/>
            <person name="Bhattacharya S.S."/>
            <person name="Shirouzu T."/>
            <person name="Yoshinaga Y."/>
            <person name="Martin F.M."/>
            <person name="Grigoriev I.V."/>
            <person name="Hibbett D.S."/>
        </authorList>
    </citation>
    <scope>NUCLEOTIDE SEQUENCE [LARGE SCALE GENOMIC DNA]</scope>
    <source>
        <strain evidence="4 5">93-53</strain>
    </source>
</reference>
<proteinExistence type="predicted"/>
<feature type="chain" id="PRO_5007856991" evidence="3">
    <location>
        <begin position="28"/>
        <end position="470"/>
    </location>
</feature>
<feature type="signal peptide" evidence="3">
    <location>
        <begin position="1"/>
        <end position="27"/>
    </location>
</feature>
<dbReference type="AlphaFoldDB" id="A0A165E3B7"/>
<evidence type="ECO:0000256" key="2">
    <source>
        <dbReference type="SAM" id="Phobius"/>
    </source>
</evidence>
<protein>
    <submittedName>
        <fullName evidence="4">Uncharacterized protein</fullName>
    </submittedName>
</protein>
<dbReference type="InParanoid" id="A0A165E3B7"/>
<evidence type="ECO:0000313" key="4">
    <source>
        <dbReference type="EMBL" id="KZT06162.1"/>
    </source>
</evidence>
<name>A0A165E3B7_9APHY</name>
<dbReference type="Gene3D" id="2.60.120.260">
    <property type="entry name" value="Galactose-binding domain-like"/>
    <property type="match status" value="1"/>
</dbReference>
<evidence type="ECO:0000256" key="3">
    <source>
        <dbReference type="SAM" id="SignalP"/>
    </source>
</evidence>
<dbReference type="Proteomes" id="UP000076871">
    <property type="component" value="Unassembled WGS sequence"/>
</dbReference>
<keyword evidence="3" id="KW-0732">Signal</keyword>